<dbReference type="EMBL" id="BMAU01021292">
    <property type="protein sequence ID" value="GFY09998.1"/>
    <property type="molecule type" value="Genomic_DNA"/>
</dbReference>
<comment type="caution">
    <text evidence="1">The sequence shown here is derived from an EMBL/GenBank/DDBJ whole genome shotgun (WGS) entry which is preliminary data.</text>
</comment>
<name>A0A8X6VJI2_TRICX</name>
<dbReference type="AlphaFoldDB" id="A0A8X6VJI2"/>
<reference evidence="1" key="1">
    <citation type="submission" date="2020-08" db="EMBL/GenBank/DDBJ databases">
        <title>Multicomponent nature underlies the extraordinary mechanical properties of spider dragline silk.</title>
        <authorList>
            <person name="Kono N."/>
            <person name="Nakamura H."/>
            <person name="Mori M."/>
            <person name="Yoshida Y."/>
            <person name="Ohtoshi R."/>
            <person name="Malay A.D."/>
            <person name="Moran D.A.P."/>
            <person name="Tomita M."/>
            <person name="Numata K."/>
            <person name="Arakawa K."/>
        </authorList>
    </citation>
    <scope>NUCLEOTIDE SEQUENCE</scope>
</reference>
<evidence type="ECO:0000313" key="1">
    <source>
        <dbReference type="EMBL" id="GFY09998.1"/>
    </source>
</evidence>
<sequence length="143" mass="16357">MSKVQTFSCWSGVVVKRGQLKYRPRQPLFKITKSVSKSPRVAEQCDDVNIHSLDHESSLKLQLLEQNMTALPANNICVMLVKSVSDLRPLLSYRSIESTITDWNCTRKSIFTCFAQTSDRLPRLTQTYPIMPDVMDMIESDID</sequence>
<keyword evidence="2" id="KW-1185">Reference proteome</keyword>
<proteinExistence type="predicted"/>
<dbReference type="Proteomes" id="UP000887159">
    <property type="component" value="Unassembled WGS sequence"/>
</dbReference>
<organism evidence="1 2">
    <name type="scientific">Trichonephila clavipes</name>
    <name type="common">Golden silk orbweaver</name>
    <name type="synonym">Nephila clavipes</name>
    <dbReference type="NCBI Taxonomy" id="2585209"/>
    <lineage>
        <taxon>Eukaryota</taxon>
        <taxon>Metazoa</taxon>
        <taxon>Ecdysozoa</taxon>
        <taxon>Arthropoda</taxon>
        <taxon>Chelicerata</taxon>
        <taxon>Arachnida</taxon>
        <taxon>Araneae</taxon>
        <taxon>Araneomorphae</taxon>
        <taxon>Entelegynae</taxon>
        <taxon>Araneoidea</taxon>
        <taxon>Nephilidae</taxon>
        <taxon>Trichonephila</taxon>
    </lineage>
</organism>
<gene>
    <name evidence="1" type="ORF">TNCV_3699591</name>
</gene>
<protein>
    <submittedName>
        <fullName evidence="1">Uncharacterized protein</fullName>
    </submittedName>
</protein>
<accession>A0A8X6VJI2</accession>
<evidence type="ECO:0000313" key="2">
    <source>
        <dbReference type="Proteomes" id="UP000887159"/>
    </source>
</evidence>